<dbReference type="EMBL" id="MCWU01000010">
    <property type="protein sequence ID" value="PMJ69504.1"/>
    <property type="molecule type" value="Genomic_DNA"/>
</dbReference>
<feature type="transmembrane region" description="Helical" evidence="7">
    <location>
        <begin position="136"/>
        <end position="156"/>
    </location>
</feature>
<evidence type="ECO:0000313" key="10">
    <source>
        <dbReference type="EMBL" id="PMJ69504.1"/>
    </source>
</evidence>
<feature type="transmembrane region" description="Helical" evidence="7">
    <location>
        <begin position="162"/>
        <end position="182"/>
    </location>
</feature>
<comment type="subcellular location">
    <subcellularLocation>
        <location evidence="1">Cell membrane</location>
        <topology evidence="1">Multi-pass membrane protein</topology>
    </subcellularLocation>
</comment>
<evidence type="ECO:0000259" key="9">
    <source>
        <dbReference type="PROSITE" id="PS50929"/>
    </source>
</evidence>
<dbReference type="InterPro" id="IPR036640">
    <property type="entry name" value="ABC1_TM_sf"/>
</dbReference>
<proteinExistence type="predicted"/>
<dbReference type="Gene3D" id="1.20.1560.10">
    <property type="entry name" value="ABC transporter type 1, transmembrane domain"/>
    <property type="match status" value="1"/>
</dbReference>
<keyword evidence="5 7" id="KW-1133">Transmembrane helix</keyword>
<keyword evidence="4" id="KW-0067">ATP-binding</keyword>
<dbReference type="Pfam" id="PF00005">
    <property type="entry name" value="ABC_tran"/>
    <property type="match status" value="1"/>
</dbReference>
<dbReference type="Proteomes" id="UP000235330">
    <property type="component" value="Unassembled WGS sequence"/>
</dbReference>
<dbReference type="PROSITE" id="PS50893">
    <property type="entry name" value="ABC_TRANSPORTER_2"/>
    <property type="match status" value="1"/>
</dbReference>
<evidence type="ECO:0000259" key="8">
    <source>
        <dbReference type="PROSITE" id="PS50893"/>
    </source>
</evidence>
<protein>
    <recommendedName>
        <fullName evidence="12">ABC transporter ATP-binding protein</fullName>
    </recommendedName>
</protein>
<dbReference type="SMART" id="SM00382">
    <property type="entry name" value="AAA"/>
    <property type="match status" value="1"/>
</dbReference>
<evidence type="ECO:0000256" key="4">
    <source>
        <dbReference type="ARBA" id="ARBA00022840"/>
    </source>
</evidence>
<sequence>MDVVKKNKVLSDTIKKYHLSIIYIVSLSSLLNILSLSMPLSFMAIIDRVLVSSGTSTLLFIGAILTIVVFFEAIIGYTKTYIYNWFSSKVISELSGRYFDALISIRMSFFRSTSTADHITRVGEIYNIKNYISNWFLSYIVDFVFLSIYITVMLFVSPVLTLVILLSAPLHIIQYFLFGWRIRSCNEEFFRKNVELNNSMLNSVRNIEIVKTTNSEIKASDSISRALSGSLYEGFKLSNLQGMSNEISNSISKLFEILLVVSGAHLVLNGLLSLGELVAFILLKDKVVQPLIRLASLWEEYCQFKLSKKRIDKVFNEPKEDKIGKEIKSINQIELKSVSFHSTGKKVFADVNFTCKKGNVMCIIGESGSGKSTLLKMIPRLVNLSSGIILFDEKNIESLSLSSLRNHMSYLGQECHIFNGTVRQNILWNSENKSESWLNHIMKISCCDEFVKKLDKGVETYIGDGELYLSGGQKQRIALARCFASDKKVILLDEPTSALDENNERFIIDTITQLSKERIIITVSHNDRLIDSSDIIYNL</sequence>
<dbReference type="InterPro" id="IPR017871">
    <property type="entry name" value="ABC_transporter-like_CS"/>
</dbReference>
<accession>A0A2N7FJM6</accession>
<evidence type="ECO:0000256" key="1">
    <source>
        <dbReference type="ARBA" id="ARBA00004651"/>
    </source>
</evidence>
<organism evidence="10 11">
    <name type="scientific">Vibrio splendidus</name>
    <dbReference type="NCBI Taxonomy" id="29497"/>
    <lineage>
        <taxon>Bacteria</taxon>
        <taxon>Pseudomonadati</taxon>
        <taxon>Pseudomonadota</taxon>
        <taxon>Gammaproteobacteria</taxon>
        <taxon>Vibrionales</taxon>
        <taxon>Vibrionaceae</taxon>
        <taxon>Vibrio</taxon>
    </lineage>
</organism>
<dbReference type="InterPro" id="IPR003439">
    <property type="entry name" value="ABC_transporter-like_ATP-bd"/>
</dbReference>
<reference evidence="11" key="1">
    <citation type="submission" date="2016-07" db="EMBL/GenBank/DDBJ databases">
        <title>Nontailed viruses are major unrecognized killers of bacteria in the ocean.</title>
        <authorList>
            <person name="Kauffman K."/>
            <person name="Hussain F."/>
            <person name="Yang J."/>
            <person name="Arevalo P."/>
            <person name="Brown J."/>
            <person name="Cutler M."/>
            <person name="Kelly L."/>
            <person name="Polz M.F."/>
        </authorList>
    </citation>
    <scope>NUCLEOTIDE SEQUENCE [LARGE SCALE GENOMIC DNA]</scope>
    <source>
        <strain evidence="11">10N.261.55.E11</strain>
    </source>
</reference>
<evidence type="ECO:0000313" key="11">
    <source>
        <dbReference type="Proteomes" id="UP000235330"/>
    </source>
</evidence>
<dbReference type="CDD" id="cd03228">
    <property type="entry name" value="ABCC_MRP_Like"/>
    <property type="match status" value="1"/>
</dbReference>
<dbReference type="InterPro" id="IPR027417">
    <property type="entry name" value="P-loop_NTPase"/>
</dbReference>
<dbReference type="PROSITE" id="PS00211">
    <property type="entry name" value="ABC_TRANSPORTER_1"/>
    <property type="match status" value="1"/>
</dbReference>
<dbReference type="AlphaFoldDB" id="A0A2N7FJM6"/>
<keyword evidence="6 7" id="KW-0472">Membrane</keyword>
<feature type="transmembrane region" description="Helical" evidence="7">
    <location>
        <begin position="58"/>
        <end position="77"/>
    </location>
</feature>
<dbReference type="GO" id="GO:0140359">
    <property type="term" value="F:ABC-type transporter activity"/>
    <property type="evidence" value="ECO:0007669"/>
    <property type="project" value="InterPro"/>
</dbReference>
<evidence type="ECO:0000256" key="2">
    <source>
        <dbReference type="ARBA" id="ARBA00022692"/>
    </source>
</evidence>
<feature type="domain" description="ABC transmembrane type-1" evidence="9">
    <location>
        <begin position="24"/>
        <end position="301"/>
    </location>
</feature>
<dbReference type="PANTHER" id="PTHR24221">
    <property type="entry name" value="ATP-BINDING CASSETTE SUB-FAMILY B"/>
    <property type="match status" value="1"/>
</dbReference>
<comment type="caution">
    <text evidence="10">The sequence shown here is derived from an EMBL/GenBank/DDBJ whole genome shotgun (WGS) entry which is preliminary data.</text>
</comment>
<dbReference type="Pfam" id="PF00664">
    <property type="entry name" value="ABC_membrane"/>
    <property type="match status" value="1"/>
</dbReference>
<dbReference type="GO" id="GO:0034040">
    <property type="term" value="F:ATPase-coupled lipid transmembrane transporter activity"/>
    <property type="evidence" value="ECO:0007669"/>
    <property type="project" value="TreeGrafter"/>
</dbReference>
<evidence type="ECO:0000256" key="3">
    <source>
        <dbReference type="ARBA" id="ARBA00022741"/>
    </source>
</evidence>
<dbReference type="InterPro" id="IPR011527">
    <property type="entry name" value="ABC1_TM_dom"/>
</dbReference>
<dbReference type="Gene3D" id="3.40.50.300">
    <property type="entry name" value="P-loop containing nucleotide triphosphate hydrolases"/>
    <property type="match status" value="1"/>
</dbReference>
<gene>
    <name evidence="10" type="ORF">BCU17_13295</name>
</gene>
<evidence type="ECO:0000256" key="6">
    <source>
        <dbReference type="ARBA" id="ARBA00023136"/>
    </source>
</evidence>
<keyword evidence="3" id="KW-0547">Nucleotide-binding</keyword>
<feature type="domain" description="ABC transporter" evidence="8">
    <location>
        <begin position="333"/>
        <end position="539"/>
    </location>
</feature>
<keyword evidence="2 7" id="KW-0812">Transmembrane</keyword>
<dbReference type="InterPro" id="IPR039421">
    <property type="entry name" value="Type_1_exporter"/>
</dbReference>
<dbReference type="PROSITE" id="PS50929">
    <property type="entry name" value="ABC_TM1F"/>
    <property type="match status" value="1"/>
</dbReference>
<evidence type="ECO:0000256" key="5">
    <source>
        <dbReference type="ARBA" id="ARBA00022989"/>
    </source>
</evidence>
<dbReference type="SUPFAM" id="SSF52540">
    <property type="entry name" value="P-loop containing nucleoside triphosphate hydrolases"/>
    <property type="match status" value="1"/>
</dbReference>
<name>A0A2N7FJM6_VIBSP</name>
<dbReference type="InterPro" id="IPR003593">
    <property type="entry name" value="AAA+_ATPase"/>
</dbReference>
<dbReference type="GO" id="GO:0016887">
    <property type="term" value="F:ATP hydrolysis activity"/>
    <property type="evidence" value="ECO:0007669"/>
    <property type="project" value="InterPro"/>
</dbReference>
<dbReference type="RefSeq" id="WP_102515566.1">
    <property type="nucleotide sequence ID" value="NZ_CAWNSM010000010.1"/>
</dbReference>
<dbReference type="GO" id="GO:0005886">
    <property type="term" value="C:plasma membrane"/>
    <property type="evidence" value="ECO:0007669"/>
    <property type="project" value="UniProtKB-SubCell"/>
</dbReference>
<evidence type="ECO:0000256" key="7">
    <source>
        <dbReference type="SAM" id="Phobius"/>
    </source>
</evidence>
<dbReference type="PANTHER" id="PTHR24221:SF654">
    <property type="entry name" value="ATP-BINDING CASSETTE SUB-FAMILY B MEMBER 6"/>
    <property type="match status" value="1"/>
</dbReference>
<dbReference type="GO" id="GO:0005524">
    <property type="term" value="F:ATP binding"/>
    <property type="evidence" value="ECO:0007669"/>
    <property type="project" value="UniProtKB-KW"/>
</dbReference>
<evidence type="ECO:0008006" key="12">
    <source>
        <dbReference type="Google" id="ProtNLM"/>
    </source>
</evidence>
<feature type="transmembrane region" description="Helical" evidence="7">
    <location>
        <begin position="21"/>
        <end position="46"/>
    </location>
</feature>
<feature type="transmembrane region" description="Helical" evidence="7">
    <location>
        <begin position="257"/>
        <end position="283"/>
    </location>
</feature>
<dbReference type="SUPFAM" id="SSF90123">
    <property type="entry name" value="ABC transporter transmembrane region"/>
    <property type="match status" value="1"/>
</dbReference>